<gene>
    <name evidence="1" type="ORF">HU137_07480</name>
</gene>
<protein>
    <submittedName>
        <fullName evidence="1">SusD/RagB family nutrient-binding outer membrane lipoprotein</fullName>
    </submittedName>
</protein>
<dbReference type="Proteomes" id="UP000552241">
    <property type="component" value="Unassembled WGS sequence"/>
</dbReference>
<dbReference type="AlphaFoldDB" id="A0A838ZK39"/>
<dbReference type="InterPro" id="IPR041662">
    <property type="entry name" value="SusD-like_2"/>
</dbReference>
<keyword evidence="2" id="KW-1185">Reference proteome</keyword>
<dbReference type="EMBL" id="JACDZE010000001">
    <property type="protein sequence ID" value="MBA5629608.1"/>
    <property type="molecule type" value="Genomic_DNA"/>
</dbReference>
<sequence length="478" mass="52942">MKKYIIAIGIATGIMSCSDDYYDSLNVDQDNPSDVPASFLVTSATTSLFDQMTSTNVNTNVFRFFSQYFTTTTYLDEPNYDLNTRNINGNHWNELYTDVLYDLKDAKIKVQNDANITEAQRNNQLAVIETLEVYAWQILVDTFGNVPYTEALQGLDNTFPVYDDAATIYSDLITRISTAINMFNTSEGGFGSDDIIYGDNMSAWKKAAASLKLRLGMQLSDVNPSLAQTTISQAISSGVFTSNADSFIINYLSATPYSNPVYDDLVLSGRQDFLAANTIVDYMNELSDPRRPMYFDQNLGDNVYSGGIYGTSNSYDTYTHLGEKLHTATTPGVLIDYAEIEFLMAEALAKGLSVPGTIESHYNAGIMASMEYWEVSEADITTYMGRADVAYSSAPGTAKQKVAKQFWLAMFNRGFEGWNVWRRLDAPTLNVAAQSGDPVPTRYTYPLSEASLNVENYNAAASAIGGDDLNTKLFWDVN</sequence>
<dbReference type="Pfam" id="PF12771">
    <property type="entry name" value="SusD-like_2"/>
    <property type="match status" value="1"/>
</dbReference>
<reference evidence="1 2" key="1">
    <citation type="submission" date="2020-07" db="EMBL/GenBank/DDBJ databases">
        <title>Moheibacter lacus sp. nov., a member of the family Flavobacteriaceae isolated from freshwater lake sediment.</title>
        <authorList>
            <person name="Liu Y."/>
        </authorList>
    </citation>
    <scope>NUCLEOTIDE SEQUENCE [LARGE SCALE GENOMIC DNA]</scope>
    <source>
        <strain evidence="1 2">BDHS18</strain>
    </source>
</reference>
<evidence type="ECO:0000313" key="2">
    <source>
        <dbReference type="Proteomes" id="UP000552241"/>
    </source>
</evidence>
<dbReference type="SUPFAM" id="SSF48452">
    <property type="entry name" value="TPR-like"/>
    <property type="match status" value="1"/>
</dbReference>
<keyword evidence="1" id="KW-0449">Lipoprotein</keyword>
<evidence type="ECO:0000313" key="1">
    <source>
        <dbReference type="EMBL" id="MBA5629608.1"/>
    </source>
</evidence>
<accession>A0A838ZK39</accession>
<dbReference type="InterPro" id="IPR011990">
    <property type="entry name" value="TPR-like_helical_dom_sf"/>
</dbReference>
<name>A0A838ZK39_9FLAO</name>
<dbReference type="PROSITE" id="PS51257">
    <property type="entry name" value="PROKAR_LIPOPROTEIN"/>
    <property type="match status" value="1"/>
</dbReference>
<organism evidence="1 2">
    <name type="scientific">Moheibacter lacus</name>
    <dbReference type="NCBI Taxonomy" id="2745851"/>
    <lineage>
        <taxon>Bacteria</taxon>
        <taxon>Pseudomonadati</taxon>
        <taxon>Bacteroidota</taxon>
        <taxon>Flavobacteriia</taxon>
        <taxon>Flavobacteriales</taxon>
        <taxon>Weeksellaceae</taxon>
        <taxon>Moheibacter</taxon>
    </lineage>
</organism>
<dbReference type="Gene3D" id="1.25.40.390">
    <property type="match status" value="1"/>
</dbReference>
<dbReference type="RefSeq" id="WP_182043155.1">
    <property type="nucleotide sequence ID" value="NZ_JACDZE010000001.1"/>
</dbReference>
<comment type="caution">
    <text evidence="1">The sequence shown here is derived from an EMBL/GenBank/DDBJ whole genome shotgun (WGS) entry which is preliminary data.</text>
</comment>
<proteinExistence type="predicted"/>